<dbReference type="Proteomes" id="UP000824120">
    <property type="component" value="Chromosome 12"/>
</dbReference>
<gene>
    <name evidence="1" type="ORF">H5410_061878</name>
</gene>
<evidence type="ECO:0000313" key="1">
    <source>
        <dbReference type="EMBL" id="KAG5572112.1"/>
    </source>
</evidence>
<comment type="caution">
    <text evidence="1">The sequence shown here is derived from an EMBL/GenBank/DDBJ whole genome shotgun (WGS) entry which is preliminary data.</text>
</comment>
<dbReference type="AlphaFoldDB" id="A0A9J5WAI7"/>
<organism evidence="1 2">
    <name type="scientific">Solanum commersonii</name>
    <name type="common">Commerson's wild potato</name>
    <name type="synonym">Commerson's nightshade</name>
    <dbReference type="NCBI Taxonomy" id="4109"/>
    <lineage>
        <taxon>Eukaryota</taxon>
        <taxon>Viridiplantae</taxon>
        <taxon>Streptophyta</taxon>
        <taxon>Embryophyta</taxon>
        <taxon>Tracheophyta</taxon>
        <taxon>Spermatophyta</taxon>
        <taxon>Magnoliopsida</taxon>
        <taxon>eudicotyledons</taxon>
        <taxon>Gunneridae</taxon>
        <taxon>Pentapetalae</taxon>
        <taxon>asterids</taxon>
        <taxon>lamiids</taxon>
        <taxon>Solanales</taxon>
        <taxon>Solanaceae</taxon>
        <taxon>Solanoideae</taxon>
        <taxon>Solaneae</taxon>
        <taxon>Solanum</taxon>
    </lineage>
</organism>
<dbReference type="EMBL" id="JACXVP010000012">
    <property type="protein sequence ID" value="KAG5572112.1"/>
    <property type="molecule type" value="Genomic_DNA"/>
</dbReference>
<sequence>MLVWSILRSGLKNRHGESFGELGRAKRFGGLPTDLILLFVHVHSVEISVNFGGHIRGRRR</sequence>
<reference evidence="1 2" key="1">
    <citation type="submission" date="2020-09" db="EMBL/GenBank/DDBJ databases">
        <title>De no assembly of potato wild relative species, Solanum commersonii.</title>
        <authorList>
            <person name="Cho K."/>
        </authorList>
    </citation>
    <scope>NUCLEOTIDE SEQUENCE [LARGE SCALE GENOMIC DNA]</scope>
    <source>
        <strain evidence="1">LZ3.2</strain>
        <tissue evidence="1">Leaf</tissue>
    </source>
</reference>
<name>A0A9J5WAI7_SOLCO</name>
<proteinExistence type="predicted"/>
<evidence type="ECO:0000313" key="2">
    <source>
        <dbReference type="Proteomes" id="UP000824120"/>
    </source>
</evidence>
<accession>A0A9J5WAI7</accession>
<keyword evidence="2" id="KW-1185">Reference proteome</keyword>
<protein>
    <submittedName>
        <fullName evidence="1">Uncharacterized protein</fullName>
    </submittedName>
</protein>